<evidence type="ECO:0000256" key="7">
    <source>
        <dbReference type="ARBA" id="ARBA00022694"/>
    </source>
</evidence>
<dbReference type="Gene3D" id="3.90.870.10">
    <property type="entry name" value="DHBP synthase"/>
    <property type="match status" value="1"/>
</dbReference>
<organism evidence="16 17">
    <name type="scientific">Oceanotoga teriensis</name>
    <dbReference type="NCBI Taxonomy" id="515440"/>
    <lineage>
        <taxon>Bacteria</taxon>
        <taxon>Thermotogati</taxon>
        <taxon>Thermotogota</taxon>
        <taxon>Thermotogae</taxon>
        <taxon>Petrotogales</taxon>
        <taxon>Petrotogaceae</taxon>
        <taxon>Oceanotoga</taxon>
    </lineage>
</organism>
<dbReference type="PANTHER" id="PTHR17490">
    <property type="entry name" value="SUA5"/>
    <property type="match status" value="1"/>
</dbReference>
<comment type="subcellular location">
    <subcellularLocation>
        <location evidence="1 13">Cytoplasm</location>
    </subcellularLocation>
</comment>
<dbReference type="NCBIfam" id="TIGR00057">
    <property type="entry name" value="L-threonylcarbamoyladenylate synthase"/>
    <property type="match status" value="1"/>
</dbReference>
<evidence type="ECO:0000256" key="4">
    <source>
        <dbReference type="ARBA" id="ARBA00015492"/>
    </source>
</evidence>
<evidence type="ECO:0000256" key="5">
    <source>
        <dbReference type="ARBA" id="ARBA00022490"/>
    </source>
</evidence>
<evidence type="ECO:0000256" key="12">
    <source>
        <dbReference type="ARBA" id="ARBA00048366"/>
    </source>
</evidence>
<dbReference type="Gene3D" id="3.40.50.11030">
    <property type="entry name" value="Threonylcarbamoyl-AMP synthase, C-terminal domain"/>
    <property type="match status" value="1"/>
</dbReference>
<feature type="binding site" evidence="14">
    <location>
        <position position="59"/>
    </location>
    <ligand>
        <name>ATP</name>
        <dbReference type="ChEBI" id="CHEBI:30616"/>
    </ligand>
</feature>
<dbReference type="GO" id="GO:0006450">
    <property type="term" value="P:regulation of translational fidelity"/>
    <property type="evidence" value="ECO:0007669"/>
    <property type="project" value="TreeGrafter"/>
</dbReference>
<feature type="binding site" evidence="14">
    <location>
        <position position="181"/>
    </location>
    <ligand>
        <name>L-threonine</name>
        <dbReference type="ChEBI" id="CHEBI:57926"/>
    </ligand>
</feature>
<dbReference type="GO" id="GO:0008033">
    <property type="term" value="P:tRNA processing"/>
    <property type="evidence" value="ECO:0007669"/>
    <property type="project" value="UniProtKB-KW"/>
</dbReference>
<gene>
    <name evidence="16" type="ORF">C7380_11350</name>
</gene>
<comment type="caution">
    <text evidence="16">The sequence shown here is derived from an EMBL/GenBank/DDBJ whole genome shotgun (WGS) entry which is preliminary data.</text>
</comment>
<evidence type="ECO:0000256" key="10">
    <source>
        <dbReference type="ARBA" id="ARBA00022840"/>
    </source>
</evidence>
<dbReference type="EMBL" id="QGGI01000013">
    <property type="protein sequence ID" value="PWJ90062.1"/>
    <property type="molecule type" value="Genomic_DNA"/>
</dbReference>
<proteinExistence type="inferred from homology"/>
<evidence type="ECO:0000256" key="13">
    <source>
        <dbReference type="PIRNR" id="PIRNR004930"/>
    </source>
</evidence>
<dbReference type="EC" id="2.7.7.87" evidence="3 13"/>
<sequence>MTKIIKMNSFDFEENELKEASKILKNNGTVVFPTETVYGLGANGLNEIAIKKIYNAKGRPSDNPLILHINKLEKMSEICYIDYSLLKKIKILTPGPITFVLNKKDIVPNAATGGRKTVAIRIPVHPIANKLLKMTDLPIAAPSANLSGKPSPTRPEHVIEDMNNRVDMIITAEELKYGIESTVLDLSNDVPTILRPGPIPPEKLEEIFGSIKIPDFVFGKVKADIALAPGMKYKHYSPDIPVILIEEKNNIEDEKKIILDEYKKRSNSIVLGYEELEEFYKKNNLNYEIISKRFEYYKISVKLFYLLRKYDKISENIIISGIKDKGIGIGIMNRIRKASTIIR</sequence>
<evidence type="ECO:0000256" key="1">
    <source>
        <dbReference type="ARBA" id="ARBA00004496"/>
    </source>
</evidence>
<evidence type="ECO:0000256" key="2">
    <source>
        <dbReference type="ARBA" id="ARBA00007663"/>
    </source>
</evidence>
<keyword evidence="5 13" id="KW-0963">Cytoplasm</keyword>
<feature type="binding site" evidence="14">
    <location>
        <position position="143"/>
    </location>
    <ligand>
        <name>ATP</name>
        <dbReference type="ChEBI" id="CHEBI:30616"/>
    </ligand>
</feature>
<dbReference type="InterPro" id="IPR006070">
    <property type="entry name" value="Sua5-like_dom"/>
</dbReference>
<dbReference type="InterPro" id="IPR038385">
    <property type="entry name" value="Sua5/YwlC_C"/>
</dbReference>
<evidence type="ECO:0000313" key="16">
    <source>
        <dbReference type="EMBL" id="PWJ90062.1"/>
    </source>
</evidence>
<dbReference type="GO" id="GO:0005524">
    <property type="term" value="F:ATP binding"/>
    <property type="evidence" value="ECO:0007669"/>
    <property type="project" value="UniProtKB-UniRule"/>
</dbReference>
<evidence type="ECO:0000259" key="15">
    <source>
        <dbReference type="PROSITE" id="PS51163"/>
    </source>
</evidence>
<feature type="domain" description="YrdC-like" evidence="15">
    <location>
        <begin position="14"/>
        <end position="199"/>
    </location>
</feature>
<feature type="binding site" evidence="14">
    <location>
        <position position="195"/>
    </location>
    <ligand>
        <name>ATP</name>
        <dbReference type="ChEBI" id="CHEBI:30616"/>
    </ligand>
</feature>
<dbReference type="GO" id="GO:0000049">
    <property type="term" value="F:tRNA binding"/>
    <property type="evidence" value="ECO:0007669"/>
    <property type="project" value="TreeGrafter"/>
</dbReference>
<dbReference type="Proteomes" id="UP000245921">
    <property type="component" value="Unassembled WGS sequence"/>
</dbReference>
<keyword evidence="7 13" id="KW-0819">tRNA processing</keyword>
<dbReference type="InterPro" id="IPR050156">
    <property type="entry name" value="TC-AMP_synthase_SUA5"/>
</dbReference>
<dbReference type="GO" id="GO:0003725">
    <property type="term" value="F:double-stranded RNA binding"/>
    <property type="evidence" value="ECO:0007669"/>
    <property type="project" value="UniProtKB-UniRule"/>
</dbReference>
<feature type="binding site" evidence="14">
    <location>
        <position position="121"/>
    </location>
    <ligand>
        <name>L-threonine</name>
        <dbReference type="ChEBI" id="CHEBI:57926"/>
    </ligand>
</feature>
<dbReference type="AlphaFoldDB" id="A0AA45C5X1"/>
<feature type="binding site" evidence="14">
    <location>
        <position position="63"/>
    </location>
    <ligand>
        <name>ATP</name>
        <dbReference type="ChEBI" id="CHEBI:30616"/>
    </ligand>
</feature>
<keyword evidence="17" id="KW-1185">Reference proteome</keyword>
<dbReference type="PANTHER" id="PTHR17490:SF16">
    <property type="entry name" value="THREONYLCARBAMOYL-AMP SYNTHASE"/>
    <property type="match status" value="1"/>
</dbReference>
<dbReference type="GO" id="GO:0061710">
    <property type="term" value="F:L-threonylcarbamoyladenylate synthase"/>
    <property type="evidence" value="ECO:0007669"/>
    <property type="project" value="UniProtKB-EC"/>
</dbReference>
<feature type="binding site" evidence="14">
    <location>
        <position position="236"/>
    </location>
    <ligand>
        <name>ATP</name>
        <dbReference type="ChEBI" id="CHEBI:30616"/>
    </ligand>
</feature>
<feature type="binding site" evidence="14">
    <location>
        <position position="68"/>
    </location>
    <ligand>
        <name>L-threonine</name>
        <dbReference type="ChEBI" id="CHEBI:57926"/>
    </ligand>
</feature>
<name>A0AA45C5X1_9BACT</name>
<feature type="binding site" evidence="14">
    <location>
        <position position="117"/>
    </location>
    <ligand>
        <name>ATP</name>
        <dbReference type="ChEBI" id="CHEBI:30616"/>
    </ligand>
</feature>
<feature type="binding site" evidence="14">
    <location>
        <position position="151"/>
    </location>
    <ligand>
        <name>ATP</name>
        <dbReference type="ChEBI" id="CHEBI:30616"/>
    </ligand>
</feature>
<evidence type="ECO:0000256" key="3">
    <source>
        <dbReference type="ARBA" id="ARBA00012584"/>
    </source>
</evidence>
<dbReference type="SUPFAM" id="SSF55821">
    <property type="entry name" value="YrdC/RibB"/>
    <property type="match status" value="1"/>
</dbReference>
<evidence type="ECO:0000256" key="6">
    <source>
        <dbReference type="ARBA" id="ARBA00022679"/>
    </source>
</evidence>
<dbReference type="GO" id="GO:0005737">
    <property type="term" value="C:cytoplasm"/>
    <property type="evidence" value="ECO:0007669"/>
    <property type="project" value="UniProtKB-SubCell"/>
</dbReference>
<evidence type="ECO:0000313" key="17">
    <source>
        <dbReference type="Proteomes" id="UP000245921"/>
    </source>
</evidence>
<keyword evidence="9 13" id="KW-0547">Nucleotide-binding</keyword>
<keyword evidence="8 13" id="KW-0548">Nucleotidyltransferase</keyword>
<dbReference type="RefSeq" id="WP_109605267.1">
    <property type="nucleotide sequence ID" value="NZ_JAMHJO010000017.1"/>
</dbReference>
<dbReference type="PROSITE" id="PS51163">
    <property type="entry name" value="YRDC"/>
    <property type="match status" value="1"/>
</dbReference>
<dbReference type="Pfam" id="PF03481">
    <property type="entry name" value="Sua5_C"/>
    <property type="match status" value="1"/>
</dbReference>
<keyword evidence="10 13" id="KW-0067">ATP-binding</keyword>
<evidence type="ECO:0000256" key="8">
    <source>
        <dbReference type="ARBA" id="ARBA00022695"/>
    </source>
</evidence>
<feature type="binding site" evidence="14">
    <location>
        <position position="36"/>
    </location>
    <ligand>
        <name>L-threonine</name>
        <dbReference type="ChEBI" id="CHEBI:57926"/>
    </ligand>
</feature>
<dbReference type="PIRSF" id="PIRSF004930">
    <property type="entry name" value="Tln_factor_SUA5"/>
    <property type="match status" value="1"/>
</dbReference>
<evidence type="ECO:0000256" key="9">
    <source>
        <dbReference type="ARBA" id="ARBA00022741"/>
    </source>
</evidence>
<dbReference type="FunFam" id="3.90.870.10:FF:000009">
    <property type="entry name" value="Threonylcarbamoyl-AMP synthase, putative"/>
    <property type="match status" value="1"/>
</dbReference>
<comment type="function">
    <text evidence="13">Required for the formation of a threonylcarbamoyl group on adenosine at position 37 (t(6)A37) in tRNAs that read codons beginning with adenine.</text>
</comment>
<protein>
    <recommendedName>
        <fullName evidence="4 13">Threonylcarbamoyl-AMP synthase</fullName>
        <shortName evidence="13">TC-AMP synthase</shortName>
        <ecNumber evidence="3 13">2.7.7.87</ecNumber>
    </recommendedName>
    <alternativeName>
        <fullName evidence="11 13">L-threonylcarbamoyladenylate synthase</fullName>
    </alternativeName>
</protein>
<comment type="catalytic activity">
    <reaction evidence="12 13">
        <text>L-threonine + hydrogencarbonate + ATP = L-threonylcarbamoyladenylate + diphosphate + H2O</text>
        <dbReference type="Rhea" id="RHEA:36407"/>
        <dbReference type="ChEBI" id="CHEBI:15377"/>
        <dbReference type="ChEBI" id="CHEBI:17544"/>
        <dbReference type="ChEBI" id="CHEBI:30616"/>
        <dbReference type="ChEBI" id="CHEBI:33019"/>
        <dbReference type="ChEBI" id="CHEBI:57926"/>
        <dbReference type="ChEBI" id="CHEBI:73682"/>
        <dbReference type="EC" id="2.7.7.87"/>
    </reaction>
</comment>
<dbReference type="InterPro" id="IPR010923">
    <property type="entry name" value="T(6)A37_SUA5"/>
</dbReference>
<dbReference type="Pfam" id="PF01300">
    <property type="entry name" value="Sua5_yciO_yrdC"/>
    <property type="match status" value="1"/>
</dbReference>
<dbReference type="InterPro" id="IPR017945">
    <property type="entry name" value="DHBP_synth_RibB-like_a/b_dom"/>
</dbReference>
<comment type="similarity">
    <text evidence="2 13">Belongs to the SUA5 family.</text>
</comment>
<evidence type="ECO:0000256" key="14">
    <source>
        <dbReference type="PIRSR" id="PIRSR004930-1"/>
    </source>
</evidence>
<feature type="binding site" evidence="14">
    <location>
        <position position="141"/>
    </location>
    <ligand>
        <name>L-threonine</name>
        <dbReference type="ChEBI" id="CHEBI:57926"/>
    </ligand>
</feature>
<evidence type="ECO:0000256" key="11">
    <source>
        <dbReference type="ARBA" id="ARBA00029774"/>
    </source>
</evidence>
<keyword evidence="6 13" id="KW-0808">Transferase</keyword>
<reference evidence="16 17" key="1">
    <citation type="submission" date="2018-05" db="EMBL/GenBank/DDBJ databases">
        <title>Genomic Encyclopedia of Type Strains, Phase IV (KMG-IV): sequencing the most valuable type-strain genomes for metagenomic binning, comparative biology and taxonomic classification.</title>
        <authorList>
            <person name="Goeker M."/>
        </authorList>
    </citation>
    <scope>NUCLEOTIDE SEQUENCE [LARGE SCALE GENOMIC DNA]</scope>
    <source>
        <strain evidence="16 17">DSM 24906</strain>
    </source>
</reference>
<accession>A0AA45C5X1</accession>
<dbReference type="InterPro" id="IPR005145">
    <property type="entry name" value="Sua5_C"/>
</dbReference>